<sequence length="188" mass="21134">QGKGVPNLIAVYQDYSGKAKEIGLAYSRAIGGTRAGTIETTFKEETETDLFGEQVILCGGVTSLIQAAFDTLVEAGYQPEIAYFECLHELKLIVDLIYKGGITHMRDCVSNTAEYGDLKVGKRIITEGTRKEMKKVLTEIQNGGFAKDWLIENQVGRPYFRAMRNKEANFLIEKVGKELRRMMPWIEE</sequence>
<dbReference type="EMBL" id="BARW01015555">
    <property type="protein sequence ID" value="GAI96140.1"/>
    <property type="molecule type" value="Genomic_DNA"/>
</dbReference>
<dbReference type="Pfam" id="PF07991">
    <property type="entry name" value="KARI_N"/>
    <property type="match status" value="1"/>
</dbReference>
<dbReference type="InterPro" id="IPR036291">
    <property type="entry name" value="NAD(P)-bd_dom_sf"/>
</dbReference>
<dbReference type="GO" id="GO:0005829">
    <property type="term" value="C:cytosol"/>
    <property type="evidence" value="ECO:0007669"/>
    <property type="project" value="TreeGrafter"/>
</dbReference>
<keyword evidence="5" id="KW-0560">Oxidoreductase</keyword>
<evidence type="ECO:0000256" key="2">
    <source>
        <dbReference type="ARBA" id="ARBA00004885"/>
    </source>
</evidence>
<dbReference type="SUPFAM" id="SSF48179">
    <property type="entry name" value="6-phosphogluconate dehydrogenase C-terminal domain-like"/>
    <property type="match status" value="1"/>
</dbReference>
<keyword evidence="4" id="KW-0028">Amino-acid biosynthesis</keyword>
<dbReference type="InterPro" id="IPR008927">
    <property type="entry name" value="6-PGluconate_DH-like_C_sf"/>
</dbReference>
<dbReference type="PANTHER" id="PTHR21371:SF1">
    <property type="entry name" value="KETOL-ACID REDUCTOISOMERASE, MITOCHONDRIAL"/>
    <property type="match status" value="1"/>
</dbReference>
<dbReference type="SUPFAM" id="SSF51735">
    <property type="entry name" value="NAD(P)-binding Rossmann-fold domains"/>
    <property type="match status" value="1"/>
</dbReference>
<evidence type="ECO:0000259" key="7">
    <source>
        <dbReference type="PROSITE" id="PS51850"/>
    </source>
</evidence>
<evidence type="ECO:0000256" key="4">
    <source>
        <dbReference type="ARBA" id="ARBA00022605"/>
    </source>
</evidence>
<evidence type="ECO:0000256" key="3">
    <source>
        <dbReference type="ARBA" id="ARBA00010318"/>
    </source>
</evidence>
<protein>
    <recommendedName>
        <fullName evidence="10">KARI C-terminal knotted domain-containing protein</fullName>
    </recommendedName>
</protein>
<gene>
    <name evidence="9" type="ORF">S12H4_27273</name>
</gene>
<evidence type="ECO:0000259" key="8">
    <source>
        <dbReference type="PROSITE" id="PS51851"/>
    </source>
</evidence>
<dbReference type="UniPathway" id="UPA00049">
    <property type="reaction ID" value="UER00060"/>
</dbReference>
<comment type="similarity">
    <text evidence="3">Belongs to the ketol-acid reductoisomerase family.</text>
</comment>
<dbReference type="PROSITE" id="PS51851">
    <property type="entry name" value="KARI_C"/>
    <property type="match status" value="1"/>
</dbReference>
<dbReference type="Gene3D" id="6.10.240.10">
    <property type="match status" value="1"/>
</dbReference>
<comment type="pathway">
    <text evidence="2">Amino-acid biosynthesis; L-isoleucine biosynthesis; L-isoleucine from 2-oxobutanoate: step 2/4.</text>
</comment>
<keyword evidence="6" id="KW-0100">Branched-chain amino acid biosynthesis</keyword>
<evidence type="ECO:0000256" key="5">
    <source>
        <dbReference type="ARBA" id="ARBA00023002"/>
    </source>
</evidence>
<organism evidence="9">
    <name type="scientific">marine sediment metagenome</name>
    <dbReference type="NCBI Taxonomy" id="412755"/>
    <lineage>
        <taxon>unclassified sequences</taxon>
        <taxon>metagenomes</taxon>
        <taxon>ecological metagenomes</taxon>
    </lineage>
</organism>
<dbReference type="InterPro" id="IPR013023">
    <property type="entry name" value="KARI"/>
</dbReference>
<dbReference type="UniPathway" id="UPA00047">
    <property type="reaction ID" value="UER00056"/>
</dbReference>
<dbReference type="InterPro" id="IPR000506">
    <property type="entry name" value="KARI_C"/>
</dbReference>
<dbReference type="NCBIfam" id="TIGR00465">
    <property type="entry name" value="ilvC"/>
    <property type="match status" value="1"/>
</dbReference>
<accession>X1U8G3</accession>
<dbReference type="Gene3D" id="3.40.50.720">
    <property type="entry name" value="NAD(P)-binding Rossmann-like Domain"/>
    <property type="match status" value="1"/>
</dbReference>
<feature type="domain" description="KARI C-terminal knotted" evidence="8">
    <location>
        <begin position="41"/>
        <end position="186"/>
    </location>
</feature>
<evidence type="ECO:0008006" key="10">
    <source>
        <dbReference type="Google" id="ProtNLM"/>
    </source>
</evidence>
<dbReference type="AlphaFoldDB" id="X1U8G3"/>
<evidence type="ECO:0000256" key="6">
    <source>
        <dbReference type="ARBA" id="ARBA00023304"/>
    </source>
</evidence>
<evidence type="ECO:0000313" key="9">
    <source>
        <dbReference type="EMBL" id="GAI96140.1"/>
    </source>
</evidence>
<evidence type="ECO:0000256" key="1">
    <source>
        <dbReference type="ARBA" id="ARBA00004864"/>
    </source>
</evidence>
<dbReference type="PANTHER" id="PTHR21371">
    <property type="entry name" value="KETOL-ACID REDUCTOISOMERASE, MITOCHONDRIAL"/>
    <property type="match status" value="1"/>
</dbReference>
<proteinExistence type="inferred from homology"/>
<dbReference type="PROSITE" id="PS51850">
    <property type="entry name" value="KARI_N"/>
    <property type="match status" value="1"/>
</dbReference>
<comment type="pathway">
    <text evidence="1">Amino-acid biosynthesis; L-valine biosynthesis; L-valine from pyruvate: step 2/4.</text>
</comment>
<dbReference type="GO" id="GO:0009097">
    <property type="term" value="P:isoleucine biosynthetic process"/>
    <property type="evidence" value="ECO:0007669"/>
    <property type="project" value="UniProtKB-UniPathway"/>
</dbReference>
<dbReference type="GO" id="GO:0009099">
    <property type="term" value="P:L-valine biosynthetic process"/>
    <property type="evidence" value="ECO:0007669"/>
    <property type="project" value="UniProtKB-UniPathway"/>
</dbReference>
<dbReference type="Pfam" id="PF01450">
    <property type="entry name" value="KARI_C"/>
    <property type="match status" value="1"/>
</dbReference>
<dbReference type="GO" id="GO:0004455">
    <property type="term" value="F:ketol-acid reductoisomerase activity"/>
    <property type="evidence" value="ECO:0007669"/>
    <property type="project" value="InterPro"/>
</dbReference>
<name>X1U8G3_9ZZZZ</name>
<dbReference type="InterPro" id="IPR013116">
    <property type="entry name" value="KARI_N"/>
</dbReference>
<reference evidence="9" key="1">
    <citation type="journal article" date="2014" name="Front. Microbiol.">
        <title>High frequency of phylogenetically diverse reductive dehalogenase-homologous genes in deep subseafloor sedimentary metagenomes.</title>
        <authorList>
            <person name="Kawai M."/>
            <person name="Futagami T."/>
            <person name="Toyoda A."/>
            <person name="Takaki Y."/>
            <person name="Nishi S."/>
            <person name="Hori S."/>
            <person name="Arai W."/>
            <person name="Tsubouchi T."/>
            <person name="Morono Y."/>
            <person name="Uchiyama I."/>
            <person name="Ito T."/>
            <person name="Fujiyama A."/>
            <person name="Inagaki F."/>
            <person name="Takami H."/>
        </authorList>
    </citation>
    <scope>NUCLEOTIDE SEQUENCE</scope>
    <source>
        <strain evidence="9">Expedition CK06-06</strain>
    </source>
</reference>
<feature type="domain" description="KARI N-terminal Rossmann" evidence="7">
    <location>
        <begin position="1"/>
        <end position="40"/>
    </location>
</feature>
<comment type="caution">
    <text evidence="9">The sequence shown here is derived from an EMBL/GenBank/DDBJ whole genome shotgun (WGS) entry which is preliminary data.</text>
</comment>
<feature type="non-terminal residue" evidence="9">
    <location>
        <position position="1"/>
    </location>
</feature>